<dbReference type="PANTHER" id="PTHR43163:SF6">
    <property type="entry name" value="DIPEPTIDE TRANSPORT SYSTEM PERMEASE PROTEIN DPPB-RELATED"/>
    <property type="match status" value="1"/>
</dbReference>
<dbReference type="PROSITE" id="PS50928">
    <property type="entry name" value="ABC_TM1"/>
    <property type="match status" value="1"/>
</dbReference>
<comment type="similarity">
    <text evidence="8">Belongs to the binding-protein-dependent transport system permease family. OppBC subfamily.</text>
</comment>
<keyword evidence="3" id="KW-1003">Cell membrane</keyword>
<dbReference type="GO" id="GO:0055085">
    <property type="term" value="P:transmembrane transport"/>
    <property type="evidence" value="ECO:0007669"/>
    <property type="project" value="InterPro"/>
</dbReference>
<reference evidence="12" key="1">
    <citation type="journal article" date="2018" name="Genome Announc.">
        <title>Complete genome sequence of a Dickeya fangzhongdai type strain causing bleeding canker of pear tree trunks.</title>
        <authorList>
            <person name="Zhao Y."/>
            <person name="Tian Y."/>
            <person name="Li X."/>
            <person name="Hu B."/>
        </authorList>
    </citation>
    <scope>NUCLEOTIDE SEQUENCE [LARGE SCALE GENOMIC DNA]</scope>
    <source>
        <strain evidence="12">DSM 101947</strain>
    </source>
</reference>
<dbReference type="GeneID" id="66563206"/>
<keyword evidence="2 9" id="KW-0813">Transport</keyword>
<evidence type="ECO:0000256" key="6">
    <source>
        <dbReference type="ARBA" id="ARBA00022989"/>
    </source>
</evidence>
<protein>
    <submittedName>
        <fullName evidence="11">ABC transporter permease</fullName>
    </submittedName>
</protein>
<feature type="transmembrane region" description="Helical" evidence="9">
    <location>
        <begin position="111"/>
        <end position="131"/>
    </location>
</feature>
<proteinExistence type="inferred from homology"/>
<evidence type="ECO:0000256" key="7">
    <source>
        <dbReference type="ARBA" id="ARBA00023136"/>
    </source>
</evidence>
<keyword evidence="5 9" id="KW-0812">Transmembrane</keyword>
<dbReference type="AlphaFoldDB" id="A0A2K8QJN1"/>
<keyword evidence="7 9" id="KW-0472">Membrane</keyword>
<dbReference type="SUPFAM" id="SSF161098">
    <property type="entry name" value="MetI-like"/>
    <property type="match status" value="1"/>
</dbReference>
<keyword evidence="12" id="KW-1185">Reference proteome</keyword>
<dbReference type="KEGG" id="dfn:CVE23_02475"/>
<feature type="domain" description="ABC transmembrane type-1" evidence="10">
    <location>
        <begin position="105"/>
        <end position="305"/>
    </location>
</feature>
<dbReference type="Pfam" id="PF00528">
    <property type="entry name" value="BPD_transp_1"/>
    <property type="match status" value="1"/>
</dbReference>
<evidence type="ECO:0000256" key="4">
    <source>
        <dbReference type="ARBA" id="ARBA00022519"/>
    </source>
</evidence>
<dbReference type="Proteomes" id="UP000231901">
    <property type="component" value="Chromosome"/>
</dbReference>
<evidence type="ECO:0000256" key="8">
    <source>
        <dbReference type="ARBA" id="ARBA00024202"/>
    </source>
</evidence>
<evidence type="ECO:0000259" key="10">
    <source>
        <dbReference type="PROSITE" id="PS50928"/>
    </source>
</evidence>
<evidence type="ECO:0000256" key="3">
    <source>
        <dbReference type="ARBA" id="ARBA00022475"/>
    </source>
</evidence>
<feature type="transmembrane region" description="Helical" evidence="9">
    <location>
        <begin position="17"/>
        <end position="38"/>
    </location>
</feature>
<evidence type="ECO:0000313" key="11">
    <source>
        <dbReference type="EMBL" id="ATZ92940.1"/>
    </source>
</evidence>
<dbReference type="RefSeq" id="WP_100848801.1">
    <property type="nucleotide sequence ID" value="NZ_BMJF01000018.1"/>
</dbReference>
<dbReference type="PANTHER" id="PTHR43163">
    <property type="entry name" value="DIPEPTIDE TRANSPORT SYSTEM PERMEASE PROTEIN DPPB-RELATED"/>
    <property type="match status" value="1"/>
</dbReference>
<keyword evidence="4" id="KW-0997">Cell inner membrane</keyword>
<dbReference type="InterPro" id="IPR000515">
    <property type="entry name" value="MetI-like"/>
</dbReference>
<dbReference type="InterPro" id="IPR035906">
    <property type="entry name" value="MetI-like_sf"/>
</dbReference>
<feature type="transmembrane region" description="Helical" evidence="9">
    <location>
        <begin position="237"/>
        <end position="262"/>
    </location>
</feature>
<feature type="transmembrane region" description="Helical" evidence="9">
    <location>
        <begin position="178"/>
        <end position="197"/>
    </location>
</feature>
<evidence type="ECO:0000313" key="12">
    <source>
        <dbReference type="Proteomes" id="UP000231901"/>
    </source>
</evidence>
<evidence type="ECO:0000256" key="5">
    <source>
        <dbReference type="ARBA" id="ARBA00022692"/>
    </source>
</evidence>
<keyword evidence="6 9" id="KW-1133">Transmembrane helix</keyword>
<comment type="subcellular location">
    <subcellularLocation>
        <location evidence="1">Cell inner membrane</location>
        <topology evidence="1">Multi-pass membrane protein</topology>
    </subcellularLocation>
    <subcellularLocation>
        <location evidence="9">Cell membrane</location>
        <topology evidence="9">Multi-pass membrane protein</topology>
    </subcellularLocation>
</comment>
<gene>
    <name evidence="11" type="ORF">CVE23_02475</name>
</gene>
<dbReference type="GO" id="GO:0005886">
    <property type="term" value="C:plasma membrane"/>
    <property type="evidence" value="ECO:0007669"/>
    <property type="project" value="UniProtKB-SubCell"/>
</dbReference>
<feature type="transmembrane region" description="Helical" evidence="9">
    <location>
        <begin position="282"/>
        <end position="308"/>
    </location>
</feature>
<name>A0A2K8QJN1_9GAMM</name>
<feature type="transmembrane region" description="Helical" evidence="9">
    <location>
        <begin position="143"/>
        <end position="166"/>
    </location>
</feature>
<dbReference type="Gene3D" id="1.10.3720.10">
    <property type="entry name" value="MetI-like"/>
    <property type="match status" value="1"/>
</dbReference>
<sequence length="321" mass="34855">MMSGLNRNLAVTALQRLFTIVAVLWGAATLTFIAVKLIPGDPVAILSGGDNVVDEAYRAALIKQFGLDQPLWMQYLRYCGQALQGDFGISYQYRQPVVALVGDAMRETVQLALSALVLALLLSILNALLTAGRHARLRALMSWLELTLLSTPVYWVGIVLLSVFSFRLQWFPVMGNDGLISLVLPVVTLSLPLAALLSQVLRDGLEEALSQPFALTVRTRGVSETWLRVRHGLRHGALAASTLTGTLLAGVLSGSVLTETVFGRAGIGQITLHAIESRDMPLVLGLVMLSALLFVVINLLVDALYLIIDPRLRKKANAHEQ</sequence>
<dbReference type="EMBL" id="CP025003">
    <property type="protein sequence ID" value="ATZ92940.1"/>
    <property type="molecule type" value="Genomic_DNA"/>
</dbReference>
<evidence type="ECO:0000256" key="2">
    <source>
        <dbReference type="ARBA" id="ARBA00022448"/>
    </source>
</evidence>
<evidence type="ECO:0000256" key="1">
    <source>
        <dbReference type="ARBA" id="ARBA00004429"/>
    </source>
</evidence>
<accession>A0A2K8QJN1</accession>
<evidence type="ECO:0000256" key="9">
    <source>
        <dbReference type="RuleBase" id="RU363032"/>
    </source>
</evidence>
<organism evidence="11 12">
    <name type="scientific">Dickeya fangzhongdai</name>
    <dbReference type="NCBI Taxonomy" id="1778540"/>
    <lineage>
        <taxon>Bacteria</taxon>
        <taxon>Pseudomonadati</taxon>
        <taxon>Pseudomonadota</taxon>
        <taxon>Gammaproteobacteria</taxon>
        <taxon>Enterobacterales</taxon>
        <taxon>Pectobacteriaceae</taxon>
        <taxon>Dickeya</taxon>
    </lineage>
</organism>